<dbReference type="InterPro" id="IPR054698">
    <property type="entry name" value="rSAM_Se_TrsS"/>
</dbReference>
<dbReference type="EMBL" id="FR695877">
    <property type="protein sequence ID" value="CBX30792.1"/>
    <property type="molecule type" value="Genomic_DNA"/>
</dbReference>
<evidence type="ECO:0000256" key="4">
    <source>
        <dbReference type="ARBA" id="ARBA00022723"/>
    </source>
</evidence>
<dbReference type="SMART" id="SM00729">
    <property type="entry name" value="Elp3"/>
    <property type="match status" value="1"/>
</dbReference>
<keyword evidence="2" id="KW-0004">4Fe-4S</keyword>
<dbReference type="InterPro" id="IPR007197">
    <property type="entry name" value="rSAM"/>
</dbReference>
<feature type="domain" description="Radical SAM core" evidence="7">
    <location>
        <begin position="89"/>
        <end position="317"/>
    </location>
</feature>
<dbReference type="InterPro" id="IPR013785">
    <property type="entry name" value="Aldolase_TIM"/>
</dbReference>
<dbReference type="PROSITE" id="PS51918">
    <property type="entry name" value="RADICAL_SAM"/>
    <property type="match status" value="1"/>
</dbReference>
<comment type="cofactor">
    <cofactor evidence="1">
        <name>[4Fe-4S] cluster</name>
        <dbReference type="ChEBI" id="CHEBI:49883"/>
    </cofactor>
</comment>
<evidence type="ECO:0000313" key="8">
    <source>
        <dbReference type="EMBL" id="CBX30792.1"/>
    </source>
</evidence>
<dbReference type="GO" id="GO:0032324">
    <property type="term" value="P:molybdopterin cofactor biosynthetic process"/>
    <property type="evidence" value="ECO:0007669"/>
    <property type="project" value="UniProtKB-ARBA"/>
</dbReference>
<evidence type="ECO:0000256" key="5">
    <source>
        <dbReference type="ARBA" id="ARBA00023004"/>
    </source>
</evidence>
<dbReference type="CDD" id="cd01335">
    <property type="entry name" value="Radical_SAM"/>
    <property type="match status" value="1"/>
</dbReference>
<dbReference type="Pfam" id="PF23545">
    <property type="entry name" value="Zn_ribbon_HMPTM"/>
    <property type="match status" value="1"/>
</dbReference>
<evidence type="ECO:0000256" key="1">
    <source>
        <dbReference type="ARBA" id="ARBA00001966"/>
    </source>
</evidence>
<dbReference type="Gene3D" id="3.20.20.70">
    <property type="entry name" value="Aldolase class I"/>
    <property type="match status" value="1"/>
</dbReference>
<proteinExistence type="predicted"/>
<dbReference type="GO" id="GO:0003824">
    <property type="term" value="F:catalytic activity"/>
    <property type="evidence" value="ECO:0007669"/>
    <property type="project" value="InterPro"/>
</dbReference>
<dbReference type="GO" id="GO:0046872">
    <property type="term" value="F:metal ion binding"/>
    <property type="evidence" value="ECO:0007669"/>
    <property type="project" value="UniProtKB-KW"/>
</dbReference>
<gene>
    <name evidence="8" type="ORF">N47_E43040</name>
</gene>
<dbReference type="GO" id="GO:0051539">
    <property type="term" value="F:4 iron, 4 sulfur cluster binding"/>
    <property type="evidence" value="ECO:0007669"/>
    <property type="project" value="UniProtKB-KW"/>
</dbReference>
<keyword evidence="5" id="KW-0408">Iron</keyword>
<dbReference type="InterPro" id="IPR056488">
    <property type="entry name" value="Zn_ribbon_HMPTM"/>
</dbReference>
<dbReference type="SFLD" id="SFLDS00029">
    <property type="entry name" value="Radical_SAM"/>
    <property type="match status" value="1"/>
</dbReference>
<dbReference type="SUPFAM" id="SSF102114">
    <property type="entry name" value="Radical SAM enzymes"/>
    <property type="match status" value="1"/>
</dbReference>
<dbReference type="InterPro" id="IPR006638">
    <property type="entry name" value="Elp3/MiaA/NifB-like_rSAM"/>
</dbReference>
<dbReference type="InterPro" id="IPR000385">
    <property type="entry name" value="MoaA_NifB_PqqE_Fe-S-bd_CS"/>
</dbReference>
<dbReference type="SFLD" id="SFLDG01067">
    <property type="entry name" value="SPASM/twitch_domain_containing"/>
    <property type="match status" value="1"/>
</dbReference>
<keyword evidence="6" id="KW-0411">Iron-sulfur</keyword>
<evidence type="ECO:0000256" key="2">
    <source>
        <dbReference type="ARBA" id="ARBA00022485"/>
    </source>
</evidence>
<keyword evidence="3" id="KW-0949">S-adenosyl-L-methionine</keyword>
<sequence length="455" mass="50759">MSERRVLSQTESLCPVCLKIIPAFRVTDGCDVYLEKHCEFHGRFSTVIWRKNPSFETWARPKIPVQPPVCYTEIDKGCPFDCGLCALHRQITCTALLEITQRCNLSCKYCFASSKKSAVPDPDIQTIEFWFKRVREAAPACNIQLSGGEPTLREDLFQIIEMGRNKGFGFIQLNTNGLRLAEQQDYAAKLKEAGLASVFFQFDGLSDETYLALRGQKLLANKLLAIEQCAKAGIGVVLVPMIVPGVNVHEIGAILEFALKEYPAVRGIHFQPVTYFGRHPESFENNNRITIPEIITALETQSNGMVRASDFRPPGCENALCSFNGKFLVMPAGGLKPVVSDTNTCCNKPVKADIGARQSISSVARQWSGTKEQGSWRAGQGEEDQMCHPDIDDFLEFVRTRSFSISGMAFQDVWNIDLERLKDCCIHVVSKDGGLIPFCAYNLTDSRNKAIYRGK</sequence>
<dbReference type="PANTHER" id="PTHR43306">
    <property type="entry name" value="7,8-DIHYDRO-6-HYDROXYMETHYLPTERIN DIMETHYLTRANSFERASE"/>
    <property type="match status" value="1"/>
</dbReference>
<keyword evidence="4" id="KW-0479">Metal-binding</keyword>
<dbReference type="NCBIfam" id="NF045646">
    <property type="entry name" value="rSAM_Se_TrsS"/>
    <property type="match status" value="1"/>
</dbReference>
<dbReference type="InterPro" id="IPR058240">
    <property type="entry name" value="rSAM_sf"/>
</dbReference>
<dbReference type="SFLD" id="SFLDG01100">
    <property type="entry name" value="methyltransferase_(Class_D)"/>
    <property type="match status" value="1"/>
</dbReference>
<dbReference type="AlphaFoldDB" id="E1YL09"/>
<dbReference type="PANTHER" id="PTHR43306:SF1">
    <property type="entry name" value="7,8-DIHYDRO-6-HYDROXYMETHYLPTERIN DIMETHYLTRANSFERASE"/>
    <property type="match status" value="1"/>
</dbReference>
<dbReference type="InterPro" id="IPR034474">
    <property type="entry name" value="Methyltransferase_Class_D"/>
</dbReference>
<organism evidence="8">
    <name type="scientific">uncultured Desulfobacterium sp</name>
    <dbReference type="NCBI Taxonomy" id="201089"/>
    <lineage>
        <taxon>Bacteria</taxon>
        <taxon>Pseudomonadati</taxon>
        <taxon>Thermodesulfobacteriota</taxon>
        <taxon>Desulfobacteria</taxon>
        <taxon>Desulfobacterales</taxon>
        <taxon>Desulfobacteriaceae</taxon>
        <taxon>Desulfobacterium</taxon>
        <taxon>environmental samples</taxon>
    </lineage>
</organism>
<evidence type="ECO:0000256" key="6">
    <source>
        <dbReference type="ARBA" id="ARBA00023014"/>
    </source>
</evidence>
<evidence type="ECO:0000259" key="7">
    <source>
        <dbReference type="PROSITE" id="PS51918"/>
    </source>
</evidence>
<dbReference type="PROSITE" id="PS01305">
    <property type="entry name" value="MOAA_NIFB_PQQE"/>
    <property type="match status" value="1"/>
</dbReference>
<name>E1YL09_9BACT</name>
<evidence type="ECO:0000256" key="3">
    <source>
        <dbReference type="ARBA" id="ARBA00022691"/>
    </source>
</evidence>
<protein>
    <recommendedName>
        <fullName evidence="7">Radical SAM core domain-containing protein</fullName>
    </recommendedName>
</protein>
<dbReference type="Pfam" id="PF04055">
    <property type="entry name" value="Radical_SAM"/>
    <property type="match status" value="1"/>
</dbReference>
<reference evidence="8" key="1">
    <citation type="journal article" date="2011" name="Environ. Microbiol.">
        <title>Genomic insights into the metabolic potential of the polycyclic aromatic hydrocarbon degrading sulfate-reducing Deltaproteobacterium N47.</title>
        <authorList>
            <person name="Bergmann F."/>
            <person name="Selesi D."/>
            <person name="Weinmaier T."/>
            <person name="Tischler P."/>
            <person name="Rattei T."/>
            <person name="Meckenstock R.U."/>
        </authorList>
    </citation>
    <scope>NUCLEOTIDE SEQUENCE</scope>
</reference>
<accession>E1YL09</accession>